<evidence type="ECO:0000313" key="2">
    <source>
        <dbReference type="EMBL" id="OAG26307.1"/>
    </source>
</evidence>
<dbReference type="VEuPathDB" id="FungiDB:CC77DRAFT_1015622"/>
<feature type="transmembrane region" description="Helical" evidence="1">
    <location>
        <begin position="35"/>
        <end position="56"/>
    </location>
</feature>
<dbReference type="Proteomes" id="UP000077248">
    <property type="component" value="Unassembled WGS sequence"/>
</dbReference>
<evidence type="ECO:0000313" key="3">
    <source>
        <dbReference type="Proteomes" id="UP000077248"/>
    </source>
</evidence>
<keyword evidence="1" id="KW-0472">Membrane</keyword>
<dbReference type="RefSeq" id="XP_018391728.1">
    <property type="nucleotide sequence ID" value="XM_018524066.1"/>
</dbReference>
<evidence type="ECO:0000256" key="1">
    <source>
        <dbReference type="SAM" id="Phobius"/>
    </source>
</evidence>
<dbReference type="AlphaFoldDB" id="A0A177E2V7"/>
<dbReference type="OMA" id="HNFFPTI"/>
<gene>
    <name evidence="2" type="ORF">CC77DRAFT_1015622</name>
</gene>
<name>A0A177E2V7_ALTAL</name>
<accession>A0A177E2V7</accession>
<protein>
    <submittedName>
        <fullName evidence="2">Uncharacterized protein</fullName>
    </submittedName>
</protein>
<organism evidence="2 3">
    <name type="scientific">Alternaria alternata</name>
    <name type="common">Alternaria rot fungus</name>
    <name type="synonym">Torula alternata</name>
    <dbReference type="NCBI Taxonomy" id="5599"/>
    <lineage>
        <taxon>Eukaryota</taxon>
        <taxon>Fungi</taxon>
        <taxon>Dikarya</taxon>
        <taxon>Ascomycota</taxon>
        <taxon>Pezizomycotina</taxon>
        <taxon>Dothideomycetes</taxon>
        <taxon>Pleosporomycetidae</taxon>
        <taxon>Pleosporales</taxon>
        <taxon>Pleosporineae</taxon>
        <taxon>Pleosporaceae</taxon>
        <taxon>Alternaria</taxon>
        <taxon>Alternaria sect. Alternaria</taxon>
        <taxon>Alternaria alternata complex</taxon>
    </lineage>
</organism>
<dbReference type="GeneID" id="29109660"/>
<keyword evidence="1" id="KW-0812">Transmembrane</keyword>
<sequence>MAPHTLTLDDSLTLLRRSEYCETAYDSSCTTHRTIILVIIIFVGAFVGVVLSLVYVRSRSRRYARERAVRANGGLGNGLKVLGTEDGVATVRLPSGRMIRGKTGGWDERGAFEAPPPPPYMPRVPEVARVYR</sequence>
<keyword evidence="1" id="KW-1133">Transmembrane helix</keyword>
<keyword evidence="3" id="KW-1185">Reference proteome</keyword>
<dbReference type="EMBL" id="KV441469">
    <property type="protein sequence ID" value="OAG26307.1"/>
    <property type="molecule type" value="Genomic_DNA"/>
</dbReference>
<reference evidence="2 3" key="1">
    <citation type="submission" date="2016-05" db="EMBL/GenBank/DDBJ databases">
        <title>Comparative analysis of secretome profiles of manganese(II)-oxidizing ascomycete fungi.</title>
        <authorList>
            <consortium name="DOE Joint Genome Institute"/>
            <person name="Zeiner C.A."/>
            <person name="Purvine S.O."/>
            <person name="Zink E.M."/>
            <person name="Wu S."/>
            <person name="Pasa-Tolic L."/>
            <person name="Chaput D.L."/>
            <person name="Haridas S."/>
            <person name="Grigoriev I.V."/>
            <person name="Santelli C.M."/>
            <person name="Hansel C.M."/>
        </authorList>
    </citation>
    <scope>NUCLEOTIDE SEQUENCE [LARGE SCALE GENOMIC DNA]</scope>
    <source>
        <strain evidence="2 3">SRC1lrK2f</strain>
    </source>
</reference>
<dbReference type="KEGG" id="aalt:CC77DRAFT_1015622"/>
<proteinExistence type="predicted"/>